<feature type="binding site" evidence="9">
    <location>
        <position position="279"/>
    </location>
    <ligand>
        <name>K(+)</name>
        <dbReference type="ChEBI" id="CHEBI:29103"/>
    </ligand>
</feature>
<dbReference type="Proteomes" id="UP000095743">
    <property type="component" value="Chromosome"/>
</dbReference>
<feature type="binding site" evidence="9">
    <location>
        <position position="240"/>
    </location>
    <ligand>
        <name>K(+)</name>
        <dbReference type="ChEBI" id="CHEBI:29103"/>
    </ligand>
</feature>
<evidence type="ECO:0000256" key="9">
    <source>
        <dbReference type="HAMAP-Rule" id="MF_01987"/>
    </source>
</evidence>
<evidence type="ECO:0000313" key="11">
    <source>
        <dbReference type="EMBL" id="AOT69664.1"/>
    </source>
</evidence>
<keyword evidence="5 9" id="KW-0067">ATP-binding</keyword>
<dbReference type="KEGG" id="gfe:Gferi_08775"/>
<comment type="subcellular location">
    <subcellularLocation>
        <location evidence="9">Cytoplasm</location>
    </subcellularLocation>
</comment>
<dbReference type="GO" id="GO:0004747">
    <property type="term" value="F:ribokinase activity"/>
    <property type="evidence" value="ECO:0007669"/>
    <property type="project" value="UniProtKB-UniRule"/>
</dbReference>
<comment type="subunit">
    <text evidence="9">Homodimer.</text>
</comment>
<evidence type="ECO:0000256" key="1">
    <source>
        <dbReference type="ARBA" id="ARBA00022679"/>
    </source>
</evidence>
<comment type="activity regulation">
    <text evidence="9">Activated by a monovalent cation that binds near, but not in, the active site. The most likely occupant of the site in vivo is potassium. Ion binding induces a conformational change that may alter substrate affinity.</text>
</comment>
<comment type="cofactor">
    <cofactor evidence="9">
        <name>Mg(2+)</name>
        <dbReference type="ChEBI" id="CHEBI:18420"/>
    </cofactor>
    <text evidence="9">Requires a divalent cation, most likely magnesium in vivo, as an electrophilic catalyst to aid phosphoryl group transfer. It is the chelate of the metal and the nucleotide that is the actual substrate.</text>
</comment>
<feature type="binding site" evidence="9">
    <location>
        <position position="137"/>
    </location>
    <ligand>
        <name>substrate</name>
    </ligand>
</feature>
<feature type="binding site" evidence="9">
    <location>
        <begin position="212"/>
        <end position="217"/>
    </location>
    <ligand>
        <name>ATP</name>
        <dbReference type="ChEBI" id="CHEBI:30616"/>
    </ligand>
</feature>
<keyword evidence="6 9" id="KW-0460">Magnesium</keyword>
<dbReference type="InterPro" id="IPR029056">
    <property type="entry name" value="Ribokinase-like"/>
</dbReference>
<keyword evidence="8 9" id="KW-0119">Carbohydrate metabolism</keyword>
<dbReference type="GO" id="GO:0005737">
    <property type="term" value="C:cytoplasm"/>
    <property type="evidence" value="ECO:0007669"/>
    <property type="project" value="UniProtKB-SubCell"/>
</dbReference>
<dbReference type="PANTHER" id="PTHR10584">
    <property type="entry name" value="SUGAR KINASE"/>
    <property type="match status" value="1"/>
</dbReference>
<dbReference type="GO" id="GO:0019303">
    <property type="term" value="P:D-ribose catabolic process"/>
    <property type="evidence" value="ECO:0007669"/>
    <property type="project" value="UniProtKB-UniRule"/>
</dbReference>
<dbReference type="HAMAP" id="MF_01987">
    <property type="entry name" value="Ribokinase"/>
    <property type="match status" value="1"/>
</dbReference>
<comment type="function">
    <text evidence="9">Catalyzes the phosphorylation of ribose at O-5 in a reaction requiring ATP and magnesium. The resulting D-ribose-5-phosphate can then be used either for sythesis of nucleotides, histidine, and tryptophan, or as a component of the pentose phosphate pathway.</text>
</comment>
<evidence type="ECO:0000256" key="5">
    <source>
        <dbReference type="ARBA" id="ARBA00022840"/>
    </source>
</evidence>
<dbReference type="UniPathway" id="UPA00916">
    <property type="reaction ID" value="UER00889"/>
</dbReference>
<feature type="binding site" evidence="9">
    <location>
        <position position="238"/>
    </location>
    <ligand>
        <name>K(+)</name>
        <dbReference type="ChEBI" id="CHEBI:29103"/>
    </ligand>
</feature>
<comment type="catalytic activity">
    <reaction evidence="9">
        <text>D-ribose + ATP = D-ribose 5-phosphate + ADP + H(+)</text>
        <dbReference type="Rhea" id="RHEA:13697"/>
        <dbReference type="ChEBI" id="CHEBI:15378"/>
        <dbReference type="ChEBI" id="CHEBI:30616"/>
        <dbReference type="ChEBI" id="CHEBI:47013"/>
        <dbReference type="ChEBI" id="CHEBI:78346"/>
        <dbReference type="ChEBI" id="CHEBI:456216"/>
        <dbReference type="EC" id="2.7.1.15"/>
    </reaction>
</comment>
<evidence type="ECO:0000256" key="8">
    <source>
        <dbReference type="ARBA" id="ARBA00023277"/>
    </source>
</evidence>
<gene>
    <name evidence="9" type="primary">rbsK</name>
    <name evidence="11" type="ORF">Gferi_08775</name>
</gene>
<feature type="binding site" evidence="9">
    <location>
        <position position="277"/>
    </location>
    <ligand>
        <name>K(+)</name>
        <dbReference type="ChEBI" id="CHEBI:29103"/>
    </ligand>
</feature>
<feature type="domain" description="Carbohydrate kinase PfkB" evidence="10">
    <location>
        <begin position="3"/>
        <end position="285"/>
    </location>
</feature>
<comment type="similarity">
    <text evidence="9">Belongs to the carbohydrate kinase PfkB family. Ribokinase subfamily.</text>
</comment>
<keyword evidence="2 9" id="KW-0479">Metal-binding</keyword>
<feature type="binding site" evidence="9">
    <location>
        <position position="180"/>
    </location>
    <ligand>
        <name>ATP</name>
        <dbReference type="ChEBI" id="CHEBI:30616"/>
    </ligand>
</feature>
<dbReference type="InterPro" id="IPR011877">
    <property type="entry name" value="Ribokinase"/>
</dbReference>
<accession>A0A1D8GFH7</accession>
<keyword evidence="9" id="KW-0963">Cytoplasm</keyword>
<evidence type="ECO:0000313" key="12">
    <source>
        <dbReference type="Proteomes" id="UP000095743"/>
    </source>
</evidence>
<dbReference type="RefSeq" id="WP_069975596.1">
    <property type="nucleotide sequence ID" value="NZ_CP017269.1"/>
</dbReference>
<evidence type="ECO:0000259" key="10">
    <source>
        <dbReference type="Pfam" id="PF00294"/>
    </source>
</evidence>
<keyword evidence="7 9" id="KW-0630">Potassium</keyword>
<evidence type="ECO:0000256" key="2">
    <source>
        <dbReference type="ARBA" id="ARBA00022723"/>
    </source>
</evidence>
<feature type="binding site" evidence="9">
    <location>
        <begin position="38"/>
        <end position="42"/>
    </location>
    <ligand>
        <name>substrate</name>
    </ligand>
</feature>
<dbReference type="EC" id="2.7.1.15" evidence="9"/>
<evidence type="ECO:0000256" key="7">
    <source>
        <dbReference type="ARBA" id="ARBA00022958"/>
    </source>
</evidence>
<evidence type="ECO:0000256" key="4">
    <source>
        <dbReference type="ARBA" id="ARBA00022777"/>
    </source>
</evidence>
<keyword evidence="1 9" id="KW-0808">Transferase</keyword>
<organism evidence="11 12">
    <name type="scientific">Geosporobacter ferrireducens</name>
    <dbReference type="NCBI Taxonomy" id="1424294"/>
    <lineage>
        <taxon>Bacteria</taxon>
        <taxon>Bacillati</taxon>
        <taxon>Bacillota</taxon>
        <taxon>Clostridia</taxon>
        <taxon>Peptostreptococcales</taxon>
        <taxon>Thermotaleaceae</taxon>
        <taxon>Geosporobacter</taxon>
    </lineage>
</organism>
<dbReference type="AlphaFoldDB" id="A0A1D8GFH7"/>
<reference evidence="11 12" key="1">
    <citation type="submission" date="2016-09" db="EMBL/GenBank/DDBJ databases">
        <title>Genomic analysis reveals versatility of anaerobic energy metabolism of Geosporobacter ferrireducens IRF9 of phylum Firmicutes.</title>
        <authorList>
            <person name="Kim S.-J."/>
        </authorList>
    </citation>
    <scope>NUCLEOTIDE SEQUENCE [LARGE SCALE GENOMIC DNA]</scope>
    <source>
        <strain evidence="11 12">IRF9</strain>
    </source>
</reference>
<evidence type="ECO:0000256" key="3">
    <source>
        <dbReference type="ARBA" id="ARBA00022741"/>
    </source>
</evidence>
<name>A0A1D8GFH7_9FIRM</name>
<keyword evidence="12" id="KW-1185">Reference proteome</keyword>
<dbReference type="PRINTS" id="PR00990">
    <property type="entry name" value="RIBOKINASE"/>
</dbReference>
<dbReference type="InterPro" id="IPR011611">
    <property type="entry name" value="PfkB_dom"/>
</dbReference>
<dbReference type="EMBL" id="CP017269">
    <property type="protein sequence ID" value="AOT69664.1"/>
    <property type="molecule type" value="Genomic_DNA"/>
</dbReference>
<keyword evidence="3 9" id="KW-0547">Nucleotide-binding</keyword>
<dbReference type="SUPFAM" id="SSF53613">
    <property type="entry name" value="Ribokinase-like"/>
    <property type="match status" value="1"/>
</dbReference>
<feature type="binding site" evidence="9">
    <location>
        <position position="274"/>
    </location>
    <ligand>
        <name>K(+)</name>
        <dbReference type="ChEBI" id="CHEBI:29103"/>
    </ligand>
</feature>
<dbReference type="OrthoDB" id="9775849at2"/>
<proteinExistence type="inferred from homology"/>
<sequence length="294" mass="32395">MKILNFGSLNVDYIYEVEHFVLPGETISSKHLTVTSGGKGLNQSIALAKAGMMPFHAGAIGKADQDMFIGLLNNSGVNTDYIKILPEPSGHAIIQVDQNGQNCIILHGGTNQQINGEFVDRVLEHFNSGDILLLQNEIASIPYMMERAHEKGMRIYFNPSPANQKLYDYPMDYVDTLILNEVEGEQLTGEKNVNDIIAHLLKKYPEMKIVLTLGERGVEYADKDRREYHGIYENKVVDTTAAGDTFTGYFIGSIAKEMDIKEALKYASAAAAIAVSKLGAACSIPSLEEVEDFL</sequence>
<protein>
    <recommendedName>
        <fullName evidence="9">Ribokinase</fullName>
        <shortName evidence="9">RK</shortName>
        <ecNumber evidence="9">2.7.1.15</ecNumber>
    </recommendedName>
</protein>
<feature type="binding site" evidence="9">
    <location>
        <position position="283"/>
    </location>
    <ligand>
        <name>K(+)</name>
        <dbReference type="ChEBI" id="CHEBI:29103"/>
    </ligand>
</feature>
<feature type="binding site" evidence="9">
    <location>
        <begin position="243"/>
        <end position="244"/>
    </location>
    <ligand>
        <name>ATP</name>
        <dbReference type="ChEBI" id="CHEBI:30616"/>
    </ligand>
</feature>
<dbReference type="InterPro" id="IPR002139">
    <property type="entry name" value="Ribo/fructo_kinase"/>
</dbReference>
<dbReference type="PANTHER" id="PTHR10584:SF166">
    <property type="entry name" value="RIBOKINASE"/>
    <property type="match status" value="1"/>
</dbReference>
<dbReference type="Gene3D" id="3.40.1190.20">
    <property type="match status" value="1"/>
</dbReference>
<keyword evidence="4 9" id="KW-0418">Kinase</keyword>
<dbReference type="CDD" id="cd01174">
    <property type="entry name" value="ribokinase"/>
    <property type="match status" value="1"/>
</dbReference>
<evidence type="ECO:0000256" key="6">
    <source>
        <dbReference type="ARBA" id="ARBA00022842"/>
    </source>
</evidence>
<feature type="binding site" evidence="9">
    <location>
        <begin position="10"/>
        <end position="12"/>
    </location>
    <ligand>
        <name>substrate</name>
    </ligand>
</feature>
<feature type="binding site" evidence="9">
    <location>
        <position position="244"/>
    </location>
    <ligand>
        <name>substrate</name>
    </ligand>
</feature>
<comment type="caution">
    <text evidence="9">Lacks conserved residue(s) required for the propagation of feature annotation.</text>
</comment>
<dbReference type="GO" id="GO:0046872">
    <property type="term" value="F:metal ion binding"/>
    <property type="evidence" value="ECO:0007669"/>
    <property type="project" value="UniProtKB-KW"/>
</dbReference>
<feature type="active site" description="Proton acceptor" evidence="9">
    <location>
        <position position="244"/>
    </location>
</feature>
<dbReference type="GO" id="GO:0005524">
    <property type="term" value="F:ATP binding"/>
    <property type="evidence" value="ECO:0007669"/>
    <property type="project" value="UniProtKB-UniRule"/>
</dbReference>
<comment type="pathway">
    <text evidence="9">Carbohydrate metabolism; D-ribose degradation; D-ribose 5-phosphate from beta-D-ribopyranose: step 2/2.</text>
</comment>
<dbReference type="STRING" id="1424294.Gferi_08775"/>
<dbReference type="Pfam" id="PF00294">
    <property type="entry name" value="PfkB"/>
    <property type="match status" value="1"/>
</dbReference>